<reference evidence="2 3" key="1">
    <citation type="journal article" date="2019" name="Mol. Biol. Evol.">
        <title>Blast fungal genomes show frequent chromosomal changes, gene gains and losses, and effector gene turnover.</title>
        <authorList>
            <person name="Gomez Luciano L.B."/>
            <person name="Jason Tsai I."/>
            <person name="Chuma I."/>
            <person name="Tosa Y."/>
            <person name="Chen Y.H."/>
            <person name="Li J.Y."/>
            <person name="Li M.Y."/>
            <person name="Jade Lu M.Y."/>
            <person name="Nakayashiki H."/>
            <person name="Li W.H."/>
        </authorList>
    </citation>
    <scope>NUCLEOTIDE SEQUENCE [LARGE SCALE GENOMIC DNA]</scope>
    <source>
        <strain evidence="2">MZ5-1-6</strain>
    </source>
</reference>
<evidence type="ECO:0000313" key="2">
    <source>
        <dbReference type="EMBL" id="QBZ56959.1"/>
    </source>
</evidence>
<evidence type="ECO:0000256" key="1">
    <source>
        <dbReference type="SAM" id="SignalP"/>
    </source>
</evidence>
<keyword evidence="1" id="KW-0732">Signal</keyword>
<organism evidence="2 3">
    <name type="scientific">Pyricularia oryzae</name>
    <name type="common">Rice blast fungus</name>
    <name type="synonym">Magnaporthe oryzae</name>
    <dbReference type="NCBI Taxonomy" id="318829"/>
    <lineage>
        <taxon>Eukaryota</taxon>
        <taxon>Fungi</taxon>
        <taxon>Dikarya</taxon>
        <taxon>Ascomycota</taxon>
        <taxon>Pezizomycotina</taxon>
        <taxon>Sordariomycetes</taxon>
        <taxon>Sordariomycetidae</taxon>
        <taxon>Magnaporthales</taxon>
        <taxon>Pyriculariaceae</taxon>
        <taxon>Pyricularia</taxon>
    </lineage>
</organism>
<accession>A0A4P7N3F8</accession>
<proteinExistence type="predicted"/>
<feature type="chain" id="PRO_5020254962" evidence="1">
    <location>
        <begin position="23"/>
        <end position="345"/>
    </location>
</feature>
<feature type="signal peptide" evidence="1">
    <location>
        <begin position="1"/>
        <end position="22"/>
    </location>
</feature>
<gene>
    <name evidence="2" type="ORF">PoMZ_01877</name>
</gene>
<sequence length="345" mass="37486">MVIMGLQLLLTAALSLCLGAIAQSCTSYGVDYSNGGSYYIDSSSNDYFSFVSEFQGCYRESISPVLIDPDNNQYACSAIEIGDSGAKVTSLCYIPFSAMRTGQWKLVLAGRQISTQRTINLKVGPLATTTVTATPTVIVGITSTPRAITVVSTIFKTETLVLPPKTTTRDCNIGQTQTVTVYPPTRTVTTQSIVTRTSTAGPVTKALTTTLVTTAKCHWPTSAFFEETRPPGNGCDYRYHGHCHSDNINSHLHQYHNSANADNHGDHLEDIHSNNHAASFDRLQQQQAWGYSDDYAGNCVRHHGDESRIHYYDGDGHSICGRQIQSVQLPAGELVDGMAAANFSK</sequence>
<protein>
    <submittedName>
        <fullName evidence="2">Uncharacterized protein</fullName>
    </submittedName>
</protein>
<dbReference type="AlphaFoldDB" id="A0A4P7N3F8"/>
<name>A0A4P7N3F8_PYROR</name>
<evidence type="ECO:0000313" key="3">
    <source>
        <dbReference type="Proteomes" id="UP000294847"/>
    </source>
</evidence>
<dbReference type="Proteomes" id="UP000294847">
    <property type="component" value="Chromosome 2"/>
</dbReference>
<dbReference type="EMBL" id="CP034205">
    <property type="protein sequence ID" value="QBZ56959.1"/>
    <property type="molecule type" value="Genomic_DNA"/>
</dbReference>